<gene>
    <name evidence="1" type="ORF">C2869_04795</name>
</gene>
<keyword evidence="2" id="KW-1185">Reference proteome</keyword>
<evidence type="ECO:0000313" key="2">
    <source>
        <dbReference type="Proteomes" id="UP000244441"/>
    </source>
</evidence>
<dbReference type="AlphaFoldDB" id="A0A2S0VNJ8"/>
<dbReference type="RefSeq" id="WP_108601871.1">
    <property type="nucleotide sequence ID" value="NZ_CP026604.1"/>
</dbReference>
<sequence>MAERKYQNRRLISLLTYFRNKPEELNELNDGDRAILLNSLENAELGLKTAGPIATRYLNQFFDDKTYQLLIQRMNKFNSEQALGSKSIKLSKSSGELIEKLRKEHPHEFATVDDVIYQALQTLQQELLKQE</sequence>
<dbReference type="KEGG" id="cate:C2869_04795"/>
<protein>
    <submittedName>
        <fullName evidence="1">Uncharacterized protein</fullName>
    </submittedName>
</protein>
<organism evidence="1 2">
    <name type="scientific">Saccharobesus litoralis</name>
    <dbReference type="NCBI Taxonomy" id="2172099"/>
    <lineage>
        <taxon>Bacteria</taxon>
        <taxon>Pseudomonadati</taxon>
        <taxon>Pseudomonadota</taxon>
        <taxon>Gammaproteobacteria</taxon>
        <taxon>Alteromonadales</taxon>
        <taxon>Alteromonadaceae</taxon>
        <taxon>Saccharobesus</taxon>
    </lineage>
</organism>
<accession>A0A2S0VNJ8</accession>
<dbReference type="EMBL" id="CP026604">
    <property type="protein sequence ID" value="AWB65797.1"/>
    <property type="molecule type" value="Genomic_DNA"/>
</dbReference>
<dbReference type="Proteomes" id="UP000244441">
    <property type="component" value="Chromosome"/>
</dbReference>
<proteinExistence type="predicted"/>
<evidence type="ECO:0000313" key="1">
    <source>
        <dbReference type="EMBL" id="AWB65797.1"/>
    </source>
</evidence>
<name>A0A2S0VNJ8_9ALTE</name>
<reference evidence="1 2" key="1">
    <citation type="submission" date="2018-01" db="EMBL/GenBank/DDBJ databases">
        <title>Genome sequence of a Cantenovulum-like bacteria.</title>
        <authorList>
            <person name="Tan W.R."/>
            <person name="Lau N.-S."/>
            <person name="Go F."/>
            <person name="Amirul A.-A.A."/>
        </authorList>
    </citation>
    <scope>NUCLEOTIDE SEQUENCE [LARGE SCALE GENOMIC DNA]</scope>
    <source>
        <strain evidence="1 2">CCB-QB4</strain>
    </source>
</reference>